<dbReference type="EMBL" id="AWWV01015474">
    <property type="protein sequence ID" value="OMO52632.1"/>
    <property type="molecule type" value="Genomic_DNA"/>
</dbReference>
<name>A0A1R3G3G5_COCAP</name>
<dbReference type="Proteomes" id="UP000188268">
    <property type="component" value="Unassembled WGS sequence"/>
</dbReference>
<reference evidence="1 2" key="1">
    <citation type="submission" date="2013-09" db="EMBL/GenBank/DDBJ databases">
        <title>Corchorus capsularis genome sequencing.</title>
        <authorList>
            <person name="Alam M."/>
            <person name="Haque M.S."/>
            <person name="Islam M.S."/>
            <person name="Emdad E.M."/>
            <person name="Islam M.M."/>
            <person name="Ahmed B."/>
            <person name="Halim A."/>
            <person name="Hossen Q.M.M."/>
            <person name="Hossain M.Z."/>
            <person name="Ahmed R."/>
            <person name="Khan M.M."/>
            <person name="Islam R."/>
            <person name="Rashid M.M."/>
            <person name="Khan S.A."/>
            <person name="Rahman M.S."/>
            <person name="Alam M."/>
        </authorList>
    </citation>
    <scope>NUCLEOTIDE SEQUENCE [LARGE SCALE GENOMIC DNA]</scope>
    <source>
        <strain evidence="2">cv. CVL-1</strain>
        <tissue evidence="1">Whole seedling</tissue>
    </source>
</reference>
<evidence type="ECO:0000313" key="1">
    <source>
        <dbReference type="EMBL" id="OMO52632.1"/>
    </source>
</evidence>
<accession>A0A1R3G3G5</accession>
<comment type="caution">
    <text evidence="1">The sequence shown here is derived from an EMBL/GenBank/DDBJ whole genome shotgun (WGS) entry which is preliminary data.</text>
</comment>
<sequence length="31" mass="3069">MGFGRSACSDLGDLKSGLLVQFSSSSSSASS</sequence>
<protein>
    <submittedName>
        <fullName evidence="1">Uncharacterized protein</fullName>
    </submittedName>
</protein>
<proteinExistence type="predicted"/>
<evidence type="ECO:0000313" key="2">
    <source>
        <dbReference type="Proteomes" id="UP000188268"/>
    </source>
</evidence>
<dbReference type="Gramene" id="OMO52632">
    <property type="protein sequence ID" value="OMO52632"/>
    <property type="gene ID" value="CCACVL1_29155"/>
</dbReference>
<organism evidence="1 2">
    <name type="scientific">Corchorus capsularis</name>
    <name type="common">Jute</name>
    <dbReference type="NCBI Taxonomy" id="210143"/>
    <lineage>
        <taxon>Eukaryota</taxon>
        <taxon>Viridiplantae</taxon>
        <taxon>Streptophyta</taxon>
        <taxon>Embryophyta</taxon>
        <taxon>Tracheophyta</taxon>
        <taxon>Spermatophyta</taxon>
        <taxon>Magnoliopsida</taxon>
        <taxon>eudicotyledons</taxon>
        <taxon>Gunneridae</taxon>
        <taxon>Pentapetalae</taxon>
        <taxon>rosids</taxon>
        <taxon>malvids</taxon>
        <taxon>Malvales</taxon>
        <taxon>Malvaceae</taxon>
        <taxon>Grewioideae</taxon>
        <taxon>Apeibeae</taxon>
        <taxon>Corchorus</taxon>
    </lineage>
</organism>
<keyword evidence="2" id="KW-1185">Reference proteome</keyword>
<dbReference type="AlphaFoldDB" id="A0A1R3G3G5"/>
<gene>
    <name evidence="1" type="ORF">CCACVL1_29155</name>
</gene>